<accession>A0A917XPI0</accession>
<evidence type="ECO:0000313" key="1">
    <source>
        <dbReference type="EMBL" id="GGN45369.1"/>
    </source>
</evidence>
<dbReference type="AlphaFoldDB" id="A0A917XPI0"/>
<reference evidence="1" key="1">
    <citation type="journal article" date="2014" name="Int. J. Syst. Evol. Microbiol.">
        <title>Complete genome sequence of Corynebacterium casei LMG S-19264T (=DSM 44701T), isolated from a smear-ripened cheese.</title>
        <authorList>
            <consortium name="US DOE Joint Genome Institute (JGI-PGF)"/>
            <person name="Walter F."/>
            <person name="Albersmeier A."/>
            <person name="Kalinowski J."/>
            <person name="Ruckert C."/>
        </authorList>
    </citation>
    <scope>NUCLEOTIDE SEQUENCE</scope>
    <source>
        <strain evidence="1">CGMCC 4.7110</strain>
    </source>
</reference>
<gene>
    <name evidence="1" type="ORF">GCM10011578_097210</name>
</gene>
<reference evidence="1" key="2">
    <citation type="submission" date="2020-09" db="EMBL/GenBank/DDBJ databases">
        <authorList>
            <person name="Sun Q."/>
            <person name="Zhou Y."/>
        </authorList>
    </citation>
    <scope>NUCLEOTIDE SEQUENCE</scope>
    <source>
        <strain evidence="1">CGMCC 4.7110</strain>
    </source>
</reference>
<proteinExistence type="predicted"/>
<dbReference type="Proteomes" id="UP000653411">
    <property type="component" value="Unassembled WGS sequence"/>
</dbReference>
<comment type="caution">
    <text evidence="1">The sequence shown here is derived from an EMBL/GenBank/DDBJ whole genome shotgun (WGS) entry which is preliminary data.</text>
</comment>
<protein>
    <submittedName>
        <fullName evidence="1">Uncharacterized protein</fullName>
    </submittedName>
</protein>
<organism evidence="1 2">
    <name type="scientific">Streptomyces fuscichromogenes</name>
    <dbReference type="NCBI Taxonomy" id="1324013"/>
    <lineage>
        <taxon>Bacteria</taxon>
        <taxon>Bacillati</taxon>
        <taxon>Actinomycetota</taxon>
        <taxon>Actinomycetes</taxon>
        <taxon>Kitasatosporales</taxon>
        <taxon>Streptomycetaceae</taxon>
        <taxon>Streptomyces</taxon>
    </lineage>
</organism>
<keyword evidence="2" id="KW-1185">Reference proteome</keyword>
<sequence>MASREASRVWVWAEAEERVAGVVAAAGFHVDAVVGAGHADVVGEGEALCGVGE</sequence>
<evidence type="ECO:0000313" key="2">
    <source>
        <dbReference type="Proteomes" id="UP000653411"/>
    </source>
</evidence>
<name>A0A917XPI0_9ACTN</name>
<dbReference type="EMBL" id="BMML01000046">
    <property type="protein sequence ID" value="GGN45369.1"/>
    <property type="molecule type" value="Genomic_DNA"/>
</dbReference>